<dbReference type="AlphaFoldDB" id="A0A9W9KRF8"/>
<comment type="caution">
    <text evidence="10">The sequence shown here is derived from an EMBL/GenBank/DDBJ whole genome shotgun (WGS) entry which is preliminary data.</text>
</comment>
<evidence type="ECO:0000256" key="6">
    <source>
        <dbReference type="ARBA" id="ARBA00022989"/>
    </source>
</evidence>
<keyword evidence="5" id="KW-0256">Endoplasmic reticulum</keyword>
<evidence type="ECO:0000313" key="11">
    <source>
        <dbReference type="Proteomes" id="UP001141434"/>
    </source>
</evidence>
<dbReference type="OrthoDB" id="17366at2759"/>
<sequence length="296" mass="31683">MASETASPTVNSPSSTPTQAPVEKPSTPPVNILPSPTARIYSLVHPALLLTLCTLRFEALVADPIRELLADLPWLAFLQITYVLICLPPAGTTPTEASFPAPTDGEDKKKTPPRSPSGPGVTLRPGKPGLRRKQLAGKHDFAGVWAKLMPAFLSLSLTFLLATPILAVLLVLFGAPLTTHNPETVLCAAHIALLCATALVYVHGVDGYVWKEVWGISRPADAVWGSALGTGLGAWFGAIPIPLDWDRPWQAFPITILVGAYIGYAVGSLLSRTPLLYGKRIQFTPVEDEEGEKKTN</sequence>
<dbReference type="InterPro" id="IPR009580">
    <property type="entry name" value="GPI_biosynthesis_protein_Pig-F"/>
</dbReference>
<evidence type="ECO:0000256" key="3">
    <source>
        <dbReference type="ARBA" id="ARBA00022502"/>
    </source>
</evidence>
<evidence type="ECO:0008006" key="12">
    <source>
        <dbReference type="Google" id="ProtNLM"/>
    </source>
</evidence>
<keyword evidence="6 9" id="KW-1133">Transmembrane helix</keyword>
<comment type="pathway">
    <text evidence="2">Glycolipid biosynthesis; glycosylphosphatidylinositol-anchor biosynthesis.</text>
</comment>
<accession>A0A9W9KRF8</accession>
<feature type="region of interest" description="Disordered" evidence="8">
    <location>
        <begin position="1"/>
        <end position="30"/>
    </location>
</feature>
<evidence type="ECO:0000256" key="2">
    <source>
        <dbReference type="ARBA" id="ARBA00004687"/>
    </source>
</evidence>
<dbReference type="GeneID" id="81390994"/>
<evidence type="ECO:0000256" key="7">
    <source>
        <dbReference type="ARBA" id="ARBA00023136"/>
    </source>
</evidence>
<reference evidence="10" key="2">
    <citation type="journal article" date="2023" name="IMA Fungus">
        <title>Comparative genomic study of the Penicillium genus elucidates a diverse pangenome and 15 lateral gene transfer events.</title>
        <authorList>
            <person name="Petersen C."/>
            <person name="Sorensen T."/>
            <person name="Nielsen M.R."/>
            <person name="Sondergaard T.E."/>
            <person name="Sorensen J.L."/>
            <person name="Fitzpatrick D.A."/>
            <person name="Frisvad J.C."/>
            <person name="Nielsen K.L."/>
        </authorList>
    </citation>
    <scope>NUCLEOTIDE SEQUENCE</scope>
    <source>
        <strain evidence="10">IBT 34128</strain>
    </source>
</reference>
<evidence type="ECO:0000313" key="10">
    <source>
        <dbReference type="EMBL" id="KAJ5115485.1"/>
    </source>
</evidence>
<protein>
    <recommendedName>
        <fullName evidence="12">Glycosylphosphatidylinositol anchor biosynthesis protein 11</fullName>
    </recommendedName>
</protein>
<evidence type="ECO:0000256" key="4">
    <source>
        <dbReference type="ARBA" id="ARBA00022692"/>
    </source>
</evidence>
<organism evidence="10 11">
    <name type="scientific">Penicillium alfredii</name>
    <dbReference type="NCBI Taxonomy" id="1506179"/>
    <lineage>
        <taxon>Eukaryota</taxon>
        <taxon>Fungi</taxon>
        <taxon>Dikarya</taxon>
        <taxon>Ascomycota</taxon>
        <taxon>Pezizomycotina</taxon>
        <taxon>Eurotiomycetes</taxon>
        <taxon>Eurotiomycetidae</taxon>
        <taxon>Eurotiales</taxon>
        <taxon>Aspergillaceae</taxon>
        <taxon>Penicillium</taxon>
    </lineage>
</organism>
<feature type="transmembrane region" description="Helical" evidence="9">
    <location>
        <begin position="151"/>
        <end position="176"/>
    </location>
</feature>
<dbReference type="GO" id="GO:0005789">
    <property type="term" value="C:endoplasmic reticulum membrane"/>
    <property type="evidence" value="ECO:0007669"/>
    <property type="project" value="UniProtKB-SubCell"/>
</dbReference>
<comment type="subcellular location">
    <subcellularLocation>
        <location evidence="1">Endoplasmic reticulum membrane</location>
        <topology evidence="1">Multi-pass membrane protein</topology>
    </subcellularLocation>
</comment>
<feature type="transmembrane region" description="Helical" evidence="9">
    <location>
        <begin position="222"/>
        <end position="243"/>
    </location>
</feature>
<keyword evidence="11" id="KW-1185">Reference proteome</keyword>
<keyword evidence="4 9" id="KW-0812">Transmembrane</keyword>
<feature type="region of interest" description="Disordered" evidence="8">
    <location>
        <begin position="95"/>
        <end position="129"/>
    </location>
</feature>
<reference evidence="10" key="1">
    <citation type="submission" date="2022-11" db="EMBL/GenBank/DDBJ databases">
        <authorList>
            <person name="Petersen C."/>
        </authorList>
    </citation>
    <scope>NUCLEOTIDE SEQUENCE</scope>
    <source>
        <strain evidence="10">IBT 34128</strain>
    </source>
</reference>
<dbReference type="Proteomes" id="UP001141434">
    <property type="component" value="Unassembled WGS sequence"/>
</dbReference>
<dbReference type="EMBL" id="JAPMSZ010000001">
    <property type="protein sequence ID" value="KAJ5115485.1"/>
    <property type="molecule type" value="Genomic_DNA"/>
</dbReference>
<gene>
    <name evidence="10" type="ORF">NUU61_001244</name>
</gene>
<dbReference type="GO" id="GO:0006506">
    <property type="term" value="P:GPI anchor biosynthetic process"/>
    <property type="evidence" value="ECO:0007669"/>
    <property type="project" value="UniProtKB-KW"/>
</dbReference>
<feature type="transmembrane region" description="Helical" evidence="9">
    <location>
        <begin position="188"/>
        <end position="210"/>
    </location>
</feature>
<name>A0A9W9KRF8_9EURO</name>
<evidence type="ECO:0000256" key="8">
    <source>
        <dbReference type="SAM" id="MobiDB-lite"/>
    </source>
</evidence>
<dbReference type="Pfam" id="PF06699">
    <property type="entry name" value="PIG-F"/>
    <property type="match status" value="1"/>
</dbReference>
<proteinExistence type="predicted"/>
<evidence type="ECO:0000256" key="9">
    <source>
        <dbReference type="SAM" id="Phobius"/>
    </source>
</evidence>
<keyword evidence="3" id="KW-0337">GPI-anchor biosynthesis</keyword>
<keyword evidence="7 9" id="KW-0472">Membrane</keyword>
<feature type="compositionally biased region" description="Low complexity" evidence="8">
    <location>
        <begin position="1"/>
        <end position="18"/>
    </location>
</feature>
<evidence type="ECO:0000256" key="5">
    <source>
        <dbReference type="ARBA" id="ARBA00022824"/>
    </source>
</evidence>
<evidence type="ECO:0000256" key="1">
    <source>
        <dbReference type="ARBA" id="ARBA00004477"/>
    </source>
</evidence>
<dbReference type="RefSeq" id="XP_056516676.1">
    <property type="nucleotide sequence ID" value="XM_056651826.1"/>
</dbReference>
<feature type="transmembrane region" description="Helical" evidence="9">
    <location>
        <begin position="249"/>
        <end position="270"/>
    </location>
</feature>